<evidence type="ECO:0000259" key="7">
    <source>
        <dbReference type="PROSITE" id="PS50853"/>
    </source>
</evidence>
<dbReference type="Pfam" id="PF00041">
    <property type="entry name" value="fn3"/>
    <property type="match status" value="1"/>
</dbReference>
<dbReference type="Gene3D" id="3.80.10.10">
    <property type="entry name" value="Ribonuclease Inhibitor"/>
    <property type="match status" value="2"/>
</dbReference>
<reference evidence="8 9" key="2">
    <citation type="submission" date="2019-04" db="EMBL/GenBank/DDBJ databases">
        <title>The genome sequence of big-headed turtle.</title>
        <authorList>
            <person name="Gong S."/>
        </authorList>
    </citation>
    <scope>NUCLEOTIDE SEQUENCE [LARGE SCALE GENOMIC DNA]</scope>
    <source>
        <strain evidence="8">DO16091913</strain>
        <tissue evidence="8">Muscle</tissue>
    </source>
</reference>
<dbReference type="EMBL" id="QXTE01000087">
    <property type="protein sequence ID" value="TFK07211.1"/>
    <property type="molecule type" value="Genomic_DNA"/>
</dbReference>
<feature type="domain" description="Fibronectin type-III" evidence="7">
    <location>
        <begin position="527"/>
        <end position="629"/>
    </location>
</feature>
<sequence length="735" mass="81031">MHAGFQTSWLYFLFIFLLPLLSPAHLYPFSLQTIGGNNSCPSTASSIRLCDLLDAYELKGGRVTRTIAPQHMGCLERDQSTGAAQQIPPSRAVSQDRDAMSRLWIMVLVLLWIPVMAIAQLPGNAQCPVNCSCFFSQWFVRCSNASLSSLPPGIPNATVELDLQHNQFSTLSAGFFPELAEISIIYLGSSGIHQVEPGAFQGVKNLYHLHLDNNLLEQVPEGVFENLTNLIFLHLEHNQIAHLLPDGFSSLKQLSVLDLSNNLLLELSDQALHGLPRLRRLYLSANRITNVSSKALPGSLRALSLDGNQLVNVPTAIRTSPMLSTLQLSGNPIRKLTSLSFGRRLRSLRQLFLDSLALEQITKLAFNRLRWLELLSLRNNSLESLPPLSSLKSLSTLYLTGNKWRCDCNLIWLRTWQKKVLRKERSPVECSSPGVLQGQLLVDIELQKLTCPPFGTDSTTLSPSENTNTPTAIASPRDIPLPGAATTATTMTSAALITTKRLPSSTTHSATSLHHVLERWDPCLADHISSVRIRTKGDTSLVVSWAFSGDHDQFDVRYTAGQDEQVLRVVGGLAEVTLHDLRAGTEYRVCIIPQNENLLECQAPAARQCKAERTAGLPSDTQPVHAPLGNSHSAVGFSVAVTLLALAALALAVTYRLRTRPIQFQRYYDEDGSPLHRRSSNQAKMTTDPVDESMEDENWHSYVTAASRCPEEQVDCTVSAPPRLTLTSTPTYVTL</sequence>
<dbReference type="Pfam" id="PF13855">
    <property type="entry name" value="LRR_8"/>
    <property type="match status" value="2"/>
</dbReference>
<dbReference type="SMART" id="SM00369">
    <property type="entry name" value="LRR_TYP"/>
    <property type="match status" value="10"/>
</dbReference>
<protein>
    <submittedName>
        <fullName evidence="8">Occludin</fullName>
    </submittedName>
</protein>
<keyword evidence="2" id="KW-0732">Signal</keyword>
<evidence type="ECO:0000256" key="4">
    <source>
        <dbReference type="ARBA" id="ARBA00023157"/>
    </source>
</evidence>
<evidence type="ECO:0000313" key="9">
    <source>
        <dbReference type="Proteomes" id="UP000297703"/>
    </source>
</evidence>
<proteinExistence type="predicted"/>
<keyword evidence="6" id="KW-1133">Transmembrane helix</keyword>
<evidence type="ECO:0000256" key="5">
    <source>
        <dbReference type="SAM" id="MobiDB-lite"/>
    </source>
</evidence>
<accession>A0A4D9E824</accession>
<dbReference type="InterPro" id="IPR003591">
    <property type="entry name" value="Leu-rich_rpt_typical-subtyp"/>
</dbReference>
<dbReference type="PANTHER" id="PTHR24373">
    <property type="entry name" value="SLIT RELATED LEUCINE-RICH REPEAT NEURONAL PROTEIN"/>
    <property type="match status" value="1"/>
</dbReference>
<dbReference type="InterPro" id="IPR013783">
    <property type="entry name" value="Ig-like_fold"/>
</dbReference>
<dbReference type="InterPro" id="IPR000483">
    <property type="entry name" value="Cys-rich_flank_reg_C"/>
</dbReference>
<dbReference type="Proteomes" id="UP000297703">
    <property type="component" value="Unassembled WGS sequence"/>
</dbReference>
<keyword evidence="1" id="KW-0433">Leucine-rich repeat</keyword>
<reference evidence="8 9" key="1">
    <citation type="submission" date="2019-04" db="EMBL/GenBank/DDBJ databases">
        <title>Draft genome of the big-headed turtle Platysternon megacephalum.</title>
        <authorList>
            <person name="Gong S."/>
        </authorList>
    </citation>
    <scope>NUCLEOTIDE SEQUENCE [LARGE SCALE GENOMIC DNA]</scope>
    <source>
        <strain evidence="8">DO16091913</strain>
        <tissue evidence="8">Muscle</tissue>
    </source>
</reference>
<dbReference type="AlphaFoldDB" id="A0A4D9E824"/>
<dbReference type="PANTHER" id="PTHR24373:SF391">
    <property type="entry name" value="AGAP006644-PA"/>
    <property type="match status" value="1"/>
</dbReference>
<keyword evidence="9" id="KW-1185">Reference proteome</keyword>
<evidence type="ECO:0000313" key="8">
    <source>
        <dbReference type="EMBL" id="TFK07211.1"/>
    </source>
</evidence>
<dbReference type="InterPro" id="IPR003961">
    <property type="entry name" value="FN3_dom"/>
</dbReference>
<dbReference type="STRING" id="55544.A0A4D9E824"/>
<keyword evidence="3" id="KW-0677">Repeat</keyword>
<evidence type="ECO:0000256" key="6">
    <source>
        <dbReference type="SAM" id="Phobius"/>
    </source>
</evidence>
<dbReference type="PROSITE" id="PS51450">
    <property type="entry name" value="LRR"/>
    <property type="match status" value="3"/>
</dbReference>
<keyword evidence="6" id="KW-0472">Membrane</keyword>
<organism evidence="8 9">
    <name type="scientific">Platysternon megacephalum</name>
    <name type="common">big-headed turtle</name>
    <dbReference type="NCBI Taxonomy" id="55544"/>
    <lineage>
        <taxon>Eukaryota</taxon>
        <taxon>Metazoa</taxon>
        <taxon>Chordata</taxon>
        <taxon>Craniata</taxon>
        <taxon>Vertebrata</taxon>
        <taxon>Euteleostomi</taxon>
        <taxon>Archelosauria</taxon>
        <taxon>Testudinata</taxon>
        <taxon>Testudines</taxon>
        <taxon>Cryptodira</taxon>
        <taxon>Durocryptodira</taxon>
        <taxon>Testudinoidea</taxon>
        <taxon>Platysternidae</taxon>
        <taxon>Platysternon</taxon>
    </lineage>
</organism>
<comment type="caution">
    <text evidence="8">The sequence shown here is derived from an EMBL/GenBank/DDBJ whole genome shotgun (WGS) entry which is preliminary data.</text>
</comment>
<dbReference type="FunFam" id="3.80.10.10:FF:001360">
    <property type="entry name" value="Uncharacterized protein"/>
    <property type="match status" value="1"/>
</dbReference>
<dbReference type="InterPro" id="IPR000372">
    <property type="entry name" value="LRRNT"/>
</dbReference>
<feature type="region of interest" description="Disordered" evidence="5">
    <location>
        <begin position="671"/>
        <end position="694"/>
    </location>
</feature>
<dbReference type="SMART" id="SM00082">
    <property type="entry name" value="LRRCT"/>
    <property type="match status" value="1"/>
</dbReference>
<evidence type="ECO:0000256" key="2">
    <source>
        <dbReference type="ARBA" id="ARBA00022729"/>
    </source>
</evidence>
<keyword evidence="6" id="KW-0812">Transmembrane</keyword>
<feature type="region of interest" description="Disordered" evidence="5">
    <location>
        <begin position="457"/>
        <end position="481"/>
    </location>
</feature>
<name>A0A4D9E824_9SAUR</name>
<evidence type="ECO:0000256" key="3">
    <source>
        <dbReference type="ARBA" id="ARBA00022737"/>
    </source>
</evidence>
<feature type="compositionally biased region" description="Polar residues" evidence="5">
    <location>
        <begin position="457"/>
        <end position="472"/>
    </location>
</feature>
<dbReference type="SUPFAM" id="SSF49265">
    <property type="entry name" value="Fibronectin type III"/>
    <property type="match status" value="1"/>
</dbReference>
<keyword evidence="4" id="KW-1015">Disulfide bond</keyword>
<dbReference type="InterPro" id="IPR032675">
    <property type="entry name" value="LRR_dom_sf"/>
</dbReference>
<evidence type="ECO:0000256" key="1">
    <source>
        <dbReference type="ARBA" id="ARBA00022614"/>
    </source>
</evidence>
<dbReference type="CDD" id="cd00063">
    <property type="entry name" value="FN3"/>
    <property type="match status" value="1"/>
</dbReference>
<dbReference type="InterPro" id="IPR036116">
    <property type="entry name" value="FN3_sf"/>
</dbReference>
<gene>
    <name evidence="8" type="ORF">DR999_PMT09890</name>
</gene>
<dbReference type="Gene3D" id="2.60.40.10">
    <property type="entry name" value="Immunoglobulins"/>
    <property type="match status" value="1"/>
</dbReference>
<dbReference type="SMART" id="SM00364">
    <property type="entry name" value="LRR_BAC"/>
    <property type="match status" value="6"/>
</dbReference>
<dbReference type="SMART" id="SM00013">
    <property type="entry name" value="LRRNT"/>
    <property type="match status" value="1"/>
</dbReference>
<feature type="transmembrane region" description="Helical" evidence="6">
    <location>
        <begin position="6"/>
        <end position="27"/>
    </location>
</feature>
<dbReference type="OrthoDB" id="27267at2759"/>
<feature type="transmembrane region" description="Helical" evidence="6">
    <location>
        <begin position="634"/>
        <end position="657"/>
    </location>
</feature>
<dbReference type="SUPFAM" id="SSF52058">
    <property type="entry name" value="L domain-like"/>
    <property type="match status" value="1"/>
</dbReference>
<dbReference type="PROSITE" id="PS50853">
    <property type="entry name" value="FN3"/>
    <property type="match status" value="1"/>
</dbReference>
<dbReference type="InterPro" id="IPR001611">
    <property type="entry name" value="Leu-rich_rpt"/>
</dbReference>
<dbReference type="InterPro" id="IPR050328">
    <property type="entry name" value="Dev_Immune_Receptor"/>
</dbReference>